<dbReference type="EMBL" id="JAPUFD010000021">
    <property type="protein sequence ID" value="MDI1492758.1"/>
    <property type="molecule type" value="Genomic_DNA"/>
</dbReference>
<dbReference type="AlphaFoldDB" id="A0AA43QXJ1"/>
<protein>
    <submittedName>
        <fullName evidence="3">Uncharacterized protein</fullName>
    </submittedName>
</protein>
<accession>A0AA43QXJ1</accession>
<evidence type="ECO:0000256" key="1">
    <source>
        <dbReference type="SAM" id="MobiDB-lite"/>
    </source>
</evidence>
<feature type="region of interest" description="Disordered" evidence="1">
    <location>
        <begin position="1"/>
        <end position="25"/>
    </location>
</feature>
<feature type="transmembrane region" description="Helical" evidence="2">
    <location>
        <begin position="33"/>
        <end position="50"/>
    </location>
</feature>
<gene>
    <name evidence="3" type="ORF">OHK93_004540</name>
</gene>
<name>A0AA43QXJ1_9LECA</name>
<organism evidence="3 4">
    <name type="scientific">Ramalina farinacea</name>
    <dbReference type="NCBI Taxonomy" id="258253"/>
    <lineage>
        <taxon>Eukaryota</taxon>
        <taxon>Fungi</taxon>
        <taxon>Dikarya</taxon>
        <taxon>Ascomycota</taxon>
        <taxon>Pezizomycotina</taxon>
        <taxon>Lecanoromycetes</taxon>
        <taxon>OSLEUM clade</taxon>
        <taxon>Lecanoromycetidae</taxon>
        <taxon>Lecanorales</taxon>
        <taxon>Lecanorineae</taxon>
        <taxon>Ramalinaceae</taxon>
        <taxon>Ramalina</taxon>
    </lineage>
</organism>
<sequence length="609" mass="69691">MPASIPRRQPGRKPSVSEAYPPQPKNPKIRRRIIKFILFAAAFVAAFLFLKSPRAQYVTDLRLFHHTPPIHKKPPAQRNSTSGDVHWFNDWKWLKPFSATVTLDDDRSVLPPLQKRPPIYTFYDADAEKDENVRDAENKLILIWRRAWWAQGFRPVVLGPSEAMQNPHYERFQSKKFDPQVQADLLRWMAWAHMGSGILANYLCLPMGPHEDILLSYLRRGEYPKLTRYQNIGTALFSGDEVVLNNVLEEVIDSPATKDAKTLLDAVPEKTFTVDPNPSAIAFYDVNTIAKHYKALNTKLEENKGQGLLSLAQLITSHLHLTFLNTFDHGLAVLSPFPDKLTILGRSAQRVATALRSCPSSPLPESCPPNDPSCTPCKSITPAPVSTPETYTNSSQLYTISVLPHPYTMASLLGKRFEITPRHIRRDTARDRWLGAITEKLLGRDRGGPSRLVAFKESVASDLGVGRGFWMVEDPIPSHKDMEYHFGFQIEAFNMTDSDALKAFEEAKDDSKTPKAERKEKEKDLKLQTDLMAAAQEIVRYKRKKKEKTGPKEMVEAWNLADTEAWRFVRAFRAREKVEREKWEIEERKFAGADEDLGRGWRWFDRRWV</sequence>
<comment type="caution">
    <text evidence="3">The sequence shown here is derived from an EMBL/GenBank/DDBJ whole genome shotgun (WGS) entry which is preliminary data.</text>
</comment>
<evidence type="ECO:0000313" key="3">
    <source>
        <dbReference type="EMBL" id="MDI1492758.1"/>
    </source>
</evidence>
<keyword evidence="2" id="KW-0472">Membrane</keyword>
<dbReference type="PANTHER" id="PTHR42055">
    <property type="entry name" value="YALI0E03476P"/>
    <property type="match status" value="1"/>
</dbReference>
<dbReference type="PANTHER" id="PTHR42055:SF1">
    <property type="entry name" value="YALI0E03476P"/>
    <property type="match status" value="1"/>
</dbReference>
<keyword evidence="2" id="KW-0812">Transmembrane</keyword>
<reference evidence="3" key="1">
    <citation type="journal article" date="2023" name="Genome Biol. Evol.">
        <title>First Whole Genome Sequence and Flow Cytometry Genome Size Data for the Lichen-Forming Fungus Ramalina farinacea (Ascomycota).</title>
        <authorList>
            <person name="Llewellyn T."/>
            <person name="Mian S."/>
            <person name="Hill R."/>
            <person name="Leitch I.J."/>
            <person name="Gaya E."/>
        </authorList>
    </citation>
    <scope>NUCLEOTIDE SEQUENCE</scope>
    <source>
        <strain evidence="3">LIQ254RAFAR</strain>
    </source>
</reference>
<keyword evidence="4" id="KW-1185">Reference proteome</keyword>
<keyword evidence="2" id="KW-1133">Transmembrane helix</keyword>
<evidence type="ECO:0000256" key="2">
    <source>
        <dbReference type="SAM" id="Phobius"/>
    </source>
</evidence>
<proteinExistence type="predicted"/>
<dbReference type="Proteomes" id="UP001161017">
    <property type="component" value="Unassembled WGS sequence"/>
</dbReference>
<evidence type="ECO:0000313" key="4">
    <source>
        <dbReference type="Proteomes" id="UP001161017"/>
    </source>
</evidence>